<feature type="coiled-coil region" evidence="1">
    <location>
        <begin position="367"/>
        <end position="427"/>
    </location>
</feature>
<feature type="chain" id="PRO_5005191340" evidence="2">
    <location>
        <begin position="21"/>
        <end position="474"/>
    </location>
</feature>
<sequence length="474" mass="52176">MAFFSRTWSFFVLCAVCVFGDRPRSVLSLSRQAFLTPSVGGDGRKARGSRRTETTKLFLKPVKFVDGKLLVTGLEQGETFTDQKPLDLIHNIKRYAPITAVLPDAEKARRHLMSRSARYSGLLSVLELSQDVDDAIQGAQAWLALNAPIGDLGGWIEKAKSSGVKTFVATTTGVGKEQRGEVAAVKRALQAAADQGMRVSVLLAGGVTEAEEEQLSSDPFEVLRLSSPSSSAEEKEKEIDWNSVDLDKALTSADSKMESARKSHEERVKLIKARNDTSLPVPVLEVKSALTKEEDAAVLCRAGAPKEEVVRCAAEALTVDAAANCLFCVGTGDEAAAFYLRSLRKRGLTTRQEMEQVFSGGLQRWRVNEALKRGEEERLEAEEAVKERERAQRDAANAENEINALFAKSAEQRRLALRKKMETKARKLLEEQYRSEALGSSGISEEDFVEENLESKIDDLMKKEELESLMTSAA</sequence>
<protein>
    <submittedName>
        <fullName evidence="3">Uncharacterized protein</fullName>
    </submittedName>
</protein>
<dbReference type="EMBL" id="CDMZ01002203">
    <property type="protein sequence ID" value="CEM41295.1"/>
    <property type="molecule type" value="Genomic_DNA"/>
</dbReference>
<proteinExistence type="predicted"/>
<gene>
    <name evidence="3" type="ORF">Cvel_25927</name>
</gene>
<evidence type="ECO:0000313" key="3">
    <source>
        <dbReference type="EMBL" id="CEM41295.1"/>
    </source>
</evidence>
<keyword evidence="1" id="KW-0175">Coiled coil</keyword>
<feature type="signal peptide" evidence="2">
    <location>
        <begin position="1"/>
        <end position="20"/>
    </location>
</feature>
<reference evidence="3" key="1">
    <citation type="submission" date="2014-11" db="EMBL/GenBank/DDBJ databases">
        <authorList>
            <person name="Otto D Thomas"/>
            <person name="Naeem Raeece"/>
        </authorList>
    </citation>
    <scope>NUCLEOTIDE SEQUENCE</scope>
</reference>
<name>A0A0G4HBB4_9ALVE</name>
<evidence type="ECO:0000256" key="1">
    <source>
        <dbReference type="SAM" id="Coils"/>
    </source>
</evidence>
<keyword evidence="2" id="KW-0732">Signal</keyword>
<accession>A0A0G4HBB4</accession>
<dbReference type="VEuPathDB" id="CryptoDB:Cvel_25927"/>
<evidence type="ECO:0000256" key="2">
    <source>
        <dbReference type="SAM" id="SignalP"/>
    </source>
</evidence>
<organism evidence="3">
    <name type="scientific">Chromera velia CCMP2878</name>
    <dbReference type="NCBI Taxonomy" id="1169474"/>
    <lineage>
        <taxon>Eukaryota</taxon>
        <taxon>Sar</taxon>
        <taxon>Alveolata</taxon>
        <taxon>Colpodellida</taxon>
        <taxon>Chromeraceae</taxon>
        <taxon>Chromera</taxon>
    </lineage>
</organism>
<dbReference type="AlphaFoldDB" id="A0A0G4HBB4"/>